<proteinExistence type="predicted"/>
<reference evidence="1 2" key="1">
    <citation type="submission" date="2009-01" db="EMBL/GenBank/DDBJ databases">
        <authorList>
            <person name="Fulton L."/>
            <person name="Clifton S."/>
            <person name="Fulton B."/>
            <person name="Xu J."/>
            <person name="Minx P."/>
            <person name="Pepin K.H."/>
            <person name="Johnson M."/>
            <person name="Bhonagiri V."/>
            <person name="Nash W.E."/>
            <person name="Mardis E.R."/>
            <person name="Wilson R.K."/>
        </authorList>
    </citation>
    <scope>NUCLEOTIDE SEQUENCE [LARGE SCALE GENOMIC DNA]</scope>
    <source>
        <strain evidence="1 2">DSM 3353</strain>
    </source>
</reference>
<dbReference type="EMBL" id="ACEP01000040">
    <property type="protein sequence ID" value="EEG37391.1"/>
    <property type="molecule type" value="Genomic_DNA"/>
</dbReference>
<evidence type="ECO:0000313" key="1">
    <source>
        <dbReference type="EMBL" id="EEG37391.1"/>
    </source>
</evidence>
<reference evidence="1 2" key="2">
    <citation type="submission" date="2009-02" db="EMBL/GenBank/DDBJ databases">
        <title>Draft genome sequence of Eubacterium hallii (DSM 3353).</title>
        <authorList>
            <person name="Sudarsanam P."/>
            <person name="Ley R."/>
            <person name="Guruge J."/>
            <person name="Turnbaugh P.J."/>
            <person name="Mahowald M."/>
            <person name="Liep D."/>
            <person name="Gordon J."/>
        </authorList>
    </citation>
    <scope>NUCLEOTIDE SEQUENCE [LARGE SCALE GENOMIC DNA]</scope>
    <source>
        <strain evidence="1 2">DSM 3353</strain>
    </source>
</reference>
<comment type="caution">
    <text evidence="1">The sequence shown here is derived from an EMBL/GenBank/DDBJ whole genome shotgun (WGS) entry which is preliminary data.</text>
</comment>
<gene>
    <name evidence="1" type="ORF">EUBHAL_00743</name>
</gene>
<evidence type="ECO:0000313" key="2">
    <source>
        <dbReference type="Proteomes" id="UP000003174"/>
    </source>
</evidence>
<dbReference type="AlphaFoldDB" id="C0ETL2"/>
<sequence length="52" mass="5946">MVKVICNDYAANGYTKQPINYIFIVYAEFDNESRVAGYDLLSNPATFFWGQS</sequence>
<accession>C0ETL2</accession>
<dbReference type="Proteomes" id="UP000003174">
    <property type="component" value="Unassembled WGS sequence"/>
</dbReference>
<organism evidence="1 2">
    <name type="scientific">Anaerobutyricum hallii DSM 3353</name>
    <dbReference type="NCBI Taxonomy" id="411469"/>
    <lineage>
        <taxon>Bacteria</taxon>
        <taxon>Bacillati</taxon>
        <taxon>Bacillota</taxon>
        <taxon>Clostridia</taxon>
        <taxon>Lachnospirales</taxon>
        <taxon>Lachnospiraceae</taxon>
        <taxon>Anaerobutyricum</taxon>
    </lineage>
</organism>
<protein>
    <submittedName>
        <fullName evidence="1">Uncharacterized protein</fullName>
    </submittedName>
</protein>
<name>C0ETL2_9FIRM</name>